<dbReference type="GO" id="GO:0008379">
    <property type="term" value="F:thioredoxin peroxidase activity"/>
    <property type="evidence" value="ECO:0007669"/>
    <property type="project" value="TreeGrafter"/>
</dbReference>
<dbReference type="GO" id="GO:0006979">
    <property type="term" value="P:response to oxidative stress"/>
    <property type="evidence" value="ECO:0007669"/>
    <property type="project" value="TreeGrafter"/>
</dbReference>
<protein>
    <recommendedName>
        <fullName evidence="3">Alkyl hydroperoxide reductase C</fullName>
        <ecNumber evidence="2">1.11.1.26</ecNumber>
    </recommendedName>
    <alternativeName>
        <fullName evidence="8">Peroxiredoxin</fullName>
    </alternativeName>
</protein>
<keyword evidence="4" id="KW-0575">Peroxidase</keyword>
<comment type="caution">
    <text evidence="12">The sequence shown here is derived from an EMBL/GenBank/DDBJ whole genome shotgun (WGS) entry which is preliminary data.</text>
</comment>
<feature type="active site" description="Cysteine sulfenic acid (-SOH) intermediate; for peroxidase activity" evidence="10">
    <location>
        <position position="57"/>
    </location>
</feature>
<keyword evidence="6" id="KW-0560">Oxidoreductase</keyword>
<dbReference type="GO" id="GO:0033554">
    <property type="term" value="P:cellular response to stress"/>
    <property type="evidence" value="ECO:0007669"/>
    <property type="project" value="TreeGrafter"/>
</dbReference>
<dbReference type="AlphaFoldDB" id="A0A2W5N3M4"/>
<evidence type="ECO:0000256" key="3">
    <source>
        <dbReference type="ARBA" id="ARBA00017462"/>
    </source>
</evidence>
<dbReference type="Proteomes" id="UP000249417">
    <property type="component" value="Unassembled WGS sequence"/>
</dbReference>
<comment type="catalytic activity">
    <reaction evidence="9">
        <text>a hydroperoxide + NADH + H(+) = an alcohol + NAD(+) + H2O</text>
        <dbReference type="Rhea" id="RHEA:62628"/>
        <dbReference type="ChEBI" id="CHEBI:15377"/>
        <dbReference type="ChEBI" id="CHEBI:15378"/>
        <dbReference type="ChEBI" id="CHEBI:30879"/>
        <dbReference type="ChEBI" id="CHEBI:35924"/>
        <dbReference type="ChEBI" id="CHEBI:57540"/>
        <dbReference type="ChEBI" id="CHEBI:57945"/>
        <dbReference type="EC" id="1.11.1.26"/>
    </reaction>
</comment>
<dbReference type="SUPFAM" id="SSF52833">
    <property type="entry name" value="Thioredoxin-like"/>
    <property type="match status" value="1"/>
</dbReference>
<comment type="subunit">
    <text evidence="1">Homodimer; disulfide-linked, upon oxidation. 5 homodimers assemble to form a ring-like decamer.</text>
</comment>
<dbReference type="GO" id="GO:0042744">
    <property type="term" value="P:hydrogen peroxide catabolic process"/>
    <property type="evidence" value="ECO:0007669"/>
    <property type="project" value="TreeGrafter"/>
</dbReference>
<evidence type="ECO:0000256" key="1">
    <source>
        <dbReference type="ARBA" id="ARBA00011654"/>
    </source>
</evidence>
<dbReference type="Pfam" id="PF00578">
    <property type="entry name" value="AhpC-TSA"/>
    <property type="match status" value="1"/>
</dbReference>
<evidence type="ECO:0000256" key="8">
    <source>
        <dbReference type="ARBA" id="ARBA00032077"/>
    </source>
</evidence>
<evidence type="ECO:0000313" key="13">
    <source>
        <dbReference type="Proteomes" id="UP000249417"/>
    </source>
</evidence>
<organism evidence="12 13">
    <name type="scientific">Micavibrio aeruginosavorus</name>
    <dbReference type="NCBI Taxonomy" id="349221"/>
    <lineage>
        <taxon>Bacteria</taxon>
        <taxon>Pseudomonadati</taxon>
        <taxon>Bdellovibrionota</taxon>
        <taxon>Bdellovibrionia</taxon>
        <taxon>Bdellovibrionales</taxon>
        <taxon>Pseudobdellovibrionaceae</taxon>
        <taxon>Micavibrio</taxon>
    </lineage>
</organism>
<dbReference type="GO" id="GO:0045454">
    <property type="term" value="P:cell redox homeostasis"/>
    <property type="evidence" value="ECO:0007669"/>
    <property type="project" value="TreeGrafter"/>
</dbReference>
<name>A0A2W5N3M4_9BACT</name>
<dbReference type="EC" id="1.11.1.26" evidence="2"/>
<dbReference type="InterPro" id="IPR013766">
    <property type="entry name" value="Thioredoxin_domain"/>
</dbReference>
<dbReference type="CDD" id="cd03015">
    <property type="entry name" value="PRX_Typ2cys"/>
    <property type="match status" value="1"/>
</dbReference>
<reference evidence="12 13" key="1">
    <citation type="submission" date="2017-08" db="EMBL/GenBank/DDBJ databases">
        <title>Infants hospitalized years apart are colonized by the same room-sourced microbial strains.</title>
        <authorList>
            <person name="Brooks B."/>
            <person name="Olm M.R."/>
            <person name="Firek B.A."/>
            <person name="Baker R."/>
            <person name="Thomas B.C."/>
            <person name="Morowitz M.J."/>
            <person name="Banfield J.F."/>
        </authorList>
    </citation>
    <scope>NUCLEOTIDE SEQUENCE [LARGE SCALE GENOMIC DNA]</scope>
    <source>
        <strain evidence="12">S2_005_002_R2_29</strain>
    </source>
</reference>
<dbReference type="InterPro" id="IPR000866">
    <property type="entry name" value="AhpC/TSA"/>
</dbReference>
<gene>
    <name evidence="12" type="ORF">DI551_02725</name>
</gene>
<evidence type="ECO:0000256" key="10">
    <source>
        <dbReference type="PIRSR" id="PIRSR000239-1"/>
    </source>
</evidence>
<dbReference type="GO" id="GO:0005829">
    <property type="term" value="C:cytosol"/>
    <property type="evidence" value="ECO:0007669"/>
    <property type="project" value="TreeGrafter"/>
</dbReference>
<dbReference type="InterPro" id="IPR050217">
    <property type="entry name" value="Peroxiredoxin"/>
</dbReference>
<dbReference type="InterPro" id="IPR036249">
    <property type="entry name" value="Thioredoxin-like_sf"/>
</dbReference>
<evidence type="ECO:0000256" key="4">
    <source>
        <dbReference type="ARBA" id="ARBA00022559"/>
    </source>
</evidence>
<evidence type="ECO:0000256" key="7">
    <source>
        <dbReference type="ARBA" id="ARBA00023284"/>
    </source>
</evidence>
<evidence type="ECO:0000313" key="12">
    <source>
        <dbReference type="EMBL" id="PZQ47694.1"/>
    </source>
</evidence>
<sequence>MLGIGDKLPEFSVTGVKPGFMAHEENGESAFETINEKSFEGKWKVIFFYPKDFTFVCPTEIVEFAKLNDEFADRDCIVLGGSTDNEFCKLAWRREHSDLAKLNQWSFGDTNGSLVDGLGIRDKVNGVAYRATFIVDPHNVIQQVTVNNLNVGRNPKETLRILDGLQSDELCACNRPVGGDNIDASAEAKKLKIAA</sequence>
<evidence type="ECO:0000259" key="11">
    <source>
        <dbReference type="PROSITE" id="PS51352"/>
    </source>
</evidence>
<accession>A0A2W5N3M4</accession>
<dbReference type="PANTHER" id="PTHR10681">
    <property type="entry name" value="THIOREDOXIN PEROXIDASE"/>
    <property type="match status" value="1"/>
</dbReference>
<keyword evidence="7" id="KW-0676">Redox-active center</keyword>
<dbReference type="PROSITE" id="PS51352">
    <property type="entry name" value="THIOREDOXIN_2"/>
    <property type="match status" value="1"/>
</dbReference>
<keyword evidence="5" id="KW-0049">Antioxidant</keyword>
<evidence type="ECO:0000256" key="9">
    <source>
        <dbReference type="ARBA" id="ARBA00047572"/>
    </source>
</evidence>
<dbReference type="InterPro" id="IPR024706">
    <property type="entry name" value="Peroxiredoxin_AhpC-typ"/>
</dbReference>
<evidence type="ECO:0000256" key="6">
    <source>
        <dbReference type="ARBA" id="ARBA00023002"/>
    </source>
</evidence>
<feature type="domain" description="Thioredoxin" evidence="11">
    <location>
        <begin position="2"/>
        <end position="167"/>
    </location>
</feature>
<dbReference type="EMBL" id="QFQB01000010">
    <property type="protein sequence ID" value="PZQ47694.1"/>
    <property type="molecule type" value="Genomic_DNA"/>
</dbReference>
<dbReference type="PANTHER" id="PTHR10681:SF121">
    <property type="entry name" value="ALKYL HYDROPEROXIDE REDUCTASE C"/>
    <property type="match status" value="1"/>
</dbReference>
<evidence type="ECO:0000256" key="2">
    <source>
        <dbReference type="ARBA" id="ARBA00013021"/>
    </source>
</evidence>
<dbReference type="Gene3D" id="3.40.30.10">
    <property type="entry name" value="Glutaredoxin"/>
    <property type="match status" value="1"/>
</dbReference>
<proteinExistence type="predicted"/>
<evidence type="ECO:0000256" key="5">
    <source>
        <dbReference type="ARBA" id="ARBA00022862"/>
    </source>
</evidence>
<dbReference type="GO" id="GO:0102039">
    <property type="term" value="F:NADH-dependent peroxiredoxin activity"/>
    <property type="evidence" value="ECO:0007669"/>
    <property type="project" value="UniProtKB-EC"/>
</dbReference>
<dbReference type="PIRSF" id="PIRSF000239">
    <property type="entry name" value="AHPC"/>
    <property type="match status" value="1"/>
</dbReference>